<evidence type="ECO:0000313" key="2">
    <source>
        <dbReference type="Proteomes" id="UP000054988"/>
    </source>
</evidence>
<accession>A0A0W0GB73</accession>
<organism evidence="1 2">
    <name type="scientific">Moniliophthora roreri</name>
    <name type="common">Frosty pod rot fungus</name>
    <name type="synonym">Monilia roreri</name>
    <dbReference type="NCBI Taxonomy" id="221103"/>
    <lineage>
        <taxon>Eukaryota</taxon>
        <taxon>Fungi</taxon>
        <taxon>Dikarya</taxon>
        <taxon>Basidiomycota</taxon>
        <taxon>Agaricomycotina</taxon>
        <taxon>Agaricomycetes</taxon>
        <taxon>Agaricomycetidae</taxon>
        <taxon>Agaricales</taxon>
        <taxon>Marasmiineae</taxon>
        <taxon>Marasmiaceae</taxon>
        <taxon>Moniliophthora</taxon>
    </lineage>
</organism>
<comment type="caution">
    <text evidence="1">The sequence shown here is derived from an EMBL/GenBank/DDBJ whole genome shotgun (WGS) entry which is preliminary data.</text>
</comment>
<name>A0A0W0GB73_MONRR</name>
<dbReference type="AlphaFoldDB" id="A0A0W0GB73"/>
<protein>
    <submittedName>
        <fullName evidence="1">Uncharacterized protein</fullName>
    </submittedName>
</protein>
<reference evidence="1 2" key="1">
    <citation type="submission" date="2015-12" db="EMBL/GenBank/DDBJ databases">
        <title>Draft genome sequence of Moniliophthora roreri, the causal agent of frosty pod rot of cacao.</title>
        <authorList>
            <person name="Aime M.C."/>
            <person name="Diaz-Valderrama J.R."/>
            <person name="Kijpornyongpan T."/>
            <person name="Phillips-Mora W."/>
        </authorList>
    </citation>
    <scope>NUCLEOTIDE SEQUENCE [LARGE SCALE GENOMIC DNA]</scope>
    <source>
        <strain evidence="1 2">MCA 2952</strain>
    </source>
</reference>
<sequence length="77" mass="8541">MSMLFRNGKPFTLEAATESARDKYAHLGFELLPHQPVILGKGKCDLQGLRKPGGEGCKVYCMVNWHPDPQGKGEQKV</sequence>
<proteinExistence type="predicted"/>
<evidence type="ECO:0000313" key="1">
    <source>
        <dbReference type="EMBL" id="KTB45787.1"/>
    </source>
</evidence>
<gene>
    <name evidence="1" type="ORF">WG66_1642</name>
</gene>
<dbReference type="Proteomes" id="UP000054988">
    <property type="component" value="Unassembled WGS sequence"/>
</dbReference>
<dbReference type="EMBL" id="LATX01000617">
    <property type="protein sequence ID" value="KTB45787.1"/>
    <property type="molecule type" value="Genomic_DNA"/>
</dbReference>